<dbReference type="InterPro" id="IPR005524">
    <property type="entry name" value="DUF318"/>
</dbReference>
<protein>
    <recommendedName>
        <fullName evidence="10">Permease</fullName>
    </recommendedName>
</protein>
<feature type="transmembrane region" description="Helical" evidence="7">
    <location>
        <begin position="53"/>
        <end position="72"/>
    </location>
</feature>
<evidence type="ECO:0000256" key="2">
    <source>
        <dbReference type="ARBA" id="ARBA00006386"/>
    </source>
</evidence>
<feature type="transmembrane region" description="Helical" evidence="7">
    <location>
        <begin position="84"/>
        <end position="105"/>
    </location>
</feature>
<dbReference type="PROSITE" id="PS51257">
    <property type="entry name" value="PROKAR_LIPOPROTEIN"/>
    <property type="match status" value="1"/>
</dbReference>
<evidence type="ECO:0008006" key="10">
    <source>
        <dbReference type="Google" id="ProtNLM"/>
    </source>
</evidence>
<dbReference type="HOGENOM" id="CLU_101297_2_0_0"/>
<organism evidence="8 9">
    <name type="scientific">Kosmotoga olearia (strain ATCC BAA-1733 / DSM 21960 / TBF 19.5.1)</name>
    <dbReference type="NCBI Taxonomy" id="521045"/>
    <lineage>
        <taxon>Bacteria</taxon>
        <taxon>Thermotogati</taxon>
        <taxon>Thermotogota</taxon>
        <taxon>Thermotogae</taxon>
        <taxon>Kosmotogales</taxon>
        <taxon>Kosmotogaceae</taxon>
        <taxon>Kosmotoga</taxon>
    </lineage>
</organism>
<feature type="transmembrane region" description="Helical" evidence="7">
    <location>
        <begin position="12"/>
        <end position="33"/>
    </location>
</feature>
<comment type="similarity">
    <text evidence="2">Belongs to the UPF0718 family.</text>
</comment>
<evidence type="ECO:0000313" key="9">
    <source>
        <dbReference type="Proteomes" id="UP000002382"/>
    </source>
</evidence>
<proteinExistence type="inferred from homology"/>
<dbReference type="Pfam" id="PF03773">
    <property type="entry name" value="ArsP_1"/>
    <property type="match status" value="1"/>
</dbReference>
<sequence>MRTSKMKKDERGYIMTTILINIFALSCLIFALIKDREKAKKSLMISLKSFFRILPTMLIIIVFIGLLLGFVPQSQISRIVGEQAGFFGILVIASLGAILHIPSLISFPLGASLLESGASVTAVAVFITTLTMIGVVTLPVEIKELGKKMALLRNGISFIIAIIIALIMGVIL</sequence>
<keyword evidence="3" id="KW-1003">Cell membrane</keyword>
<evidence type="ECO:0000256" key="1">
    <source>
        <dbReference type="ARBA" id="ARBA00004651"/>
    </source>
</evidence>
<keyword evidence="5 7" id="KW-1133">Transmembrane helix</keyword>
<reference evidence="8 9" key="2">
    <citation type="journal article" date="2011" name="J. Bacteriol.">
        <title>Genome Sequence of Kosmotoga olearia Strain TBF 19.5.1, a Thermophilic Bacterium with a Wide Growth Temperature Range, Isolated from the Troll B Oil Platform in the North Sea.</title>
        <authorList>
            <person name="Swithers K.S."/>
            <person name="Dipippo J.L."/>
            <person name="Bruce D.C."/>
            <person name="Detter C."/>
            <person name="Tapia R."/>
            <person name="Han S."/>
            <person name="Goodwin L.A."/>
            <person name="Han J."/>
            <person name="Woyke T."/>
            <person name="Pitluck S."/>
            <person name="Pennacchio L."/>
            <person name="Nolan M."/>
            <person name="Mikhailova N."/>
            <person name="Land M.L."/>
            <person name="Nesbo C.L."/>
            <person name="Gogarten J.P."/>
            <person name="Noll K.M."/>
        </authorList>
    </citation>
    <scope>NUCLEOTIDE SEQUENCE [LARGE SCALE GENOMIC DNA]</scope>
    <source>
        <strain evidence="9">ATCC BAA-1733 / DSM 21960 / TBF 19.5.1</strain>
    </source>
</reference>
<accession>C5CII7</accession>
<gene>
    <name evidence="8" type="ordered locus">Kole_1148</name>
</gene>
<feature type="transmembrane region" description="Helical" evidence="7">
    <location>
        <begin position="117"/>
        <end position="138"/>
    </location>
</feature>
<evidence type="ECO:0000256" key="6">
    <source>
        <dbReference type="ARBA" id="ARBA00023136"/>
    </source>
</evidence>
<dbReference type="Proteomes" id="UP000002382">
    <property type="component" value="Chromosome"/>
</dbReference>
<evidence type="ECO:0000313" key="8">
    <source>
        <dbReference type="EMBL" id="ACR79850.1"/>
    </source>
</evidence>
<evidence type="ECO:0000256" key="3">
    <source>
        <dbReference type="ARBA" id="ARBA00022475"/>
    </source>
</evidence>
<dbReference type="KEGG" id="kol:Kole_1148"/>
<keyword evidence="9" id="KW-1185">Reference proteome</keyword>
<comment type="subcellular location">
    <subcellularLocation>
        <location evidence="1">Cell membrane</location>
        <topology evidence="1">Multi-pass membrane protein</topology>
    </subcellularLocation>
</comment>
<keyword evidence="4 7" id="KW-0812">Transmembrane</keyword>
<feature type="transmembrane region" description="Helical" evidence="7">
    <location>
        <begin position="150"/>
        <end position="171"/>
    </location>
</feature>
<dbReference type="EMBL" id="CP001634">
    <property type="protein sequence ID" value="ACR79850.1"/>
    <property type="molecule type" value="Genomic_DNA"/>
</dbReference>
<dbReference type="eggNOG" id="COG0701">
    <property type="taxonomic scope" value="Bacteria"/>
</dbReference>
<dbReference type="STRING" id="521045.Kole_1148"/>
<dbReference type="GO" id="GO:0005886">
    <property type="term" value="C:plasma membrane"/>
    <property type="evidence" value="ECO:0007669"/>
    <property type="project" value="UniProtKB-SubCell"/>
</dbReference>
<evidence type="ECO:0000256" key="4">
    <source>
        <dbReference type="ARBA" id="ARBA00022692"/>
    </source>
</evidence>
<dbReference type="AlphaFoldDB" id="C5CII7"/>
<evidence type="ECO:0000256" key="7">
    <source>
        <dbReference type="SAM" id="Phobius"/>
    </source>
</evidence>
<reference evidence="8 9" key="1">
    <citation type="submission" date="2009-06" db="EMBL/GenBank/DDBJ databases">
        <title>Complete sequence of Thermotogales bacterium TBF 19.5.1.</title>
        <authorList>
            <consortium name="US DOE Joint Genome Institute"/>
            <person name="Lucas S."/>
            <person name="Copeland A."/>
            <person name="Lapidus A."/>
            <person name="Glavina del Rio T."/>
            <person name="Tice H."/>
            <person name="Bruce D."/>
            <person name="Goodwin L."/>
            <person name="Pitluck S."/>
            <person name="Chertkov O."/>
            <person name="Brettin T."/>
            <person name="Detter J.C."/>
            <person name="Han C."/>
            <person name="Schmutz J."/>
            <person name="Larimer F."/>
            <person name="Land M."/>
            <person name="Hauser L."/>
            <person name="Kyrpides N."/>
            <person name="Ovchinnikova G."/>
            <person name="Noll K."/>
        </authorList>
    </citation>
    <scope>NUCLEOTIDE SEQUENCE [LARGE SCALE GENOMIC DNA]</scope>
    <source>
        <strain evidence="9">ATCC BAA-1733 / DSM 21960 / TBF 19.5.1</strain>
    </source>
</reference>
<name>C5CII7_KOSOT</name>
<evidence type="ECO:0000256" key="5">
    <source>
        <dbReference type="ARBA" id="ARBA00022989"/>
    </source>
</evidence>
<keyword evidence="6 7" id="KW-0472">Membrane</keyword>